<dbReference type="InterPro" id="IPR012349">
    <property type="entry name" value="Split_barrel_FMN-bd"/>
</dbReference>
<dbReference type="AlphaFoldDB" id="A0A0T5YX25"/>
<dbReference type="InterPro" id="IPR055343">
    <property type="entry name" value="CREG_beta-barrel"/>
</dbReference>
<evidence type="ECO:0000313" key="4">
    <source>
        <dbReference type="Proteomes" id="UP000051276"/>
    </source>
</evidence>
<dbReference type="EMBL" id="LDXT01000084">
    <property type="protein sequence ID" value="KRT55071.1"/>
    <property type="molecule type" value="Genomic_DNA"/>
</dbReference>
<dbReference type="OrthoDB" id="9776211at2"/>
<dbReference type="Pfam" id="PF13883">
    <property type="entry name" value="CREG_beta-barrel"/>
    <property type="match status" value="1"/>
</dbReference>
<dbReference type="PANTHER" id="PTHR13343:SF17">
    <property type="entry name" value="CELLULAR REPRESSOR OF E1A-STIMULATED GENES, ISOFORM A"/>
    <property type="match status" value="1"/>
</dbReference>
<accession>A0A0T5YX25</accession>
<proteinExistence type="predicted"/>
<sequence length="172" mass="19504">MTRPQPPTEPSSPSATPQQLQLARRLWQESRSGILSTRSLEHKGYPFGSLAPYSLDHQGRPLLLLAHLAQHTRNLQAEPGCSLTLVEPGQGDVQQLARLTALARAEAINSPSEALLERHFHHYPDSRPYFEQLNFRFYRLIPERFYFIGGFGAARWFNTGQILDENKPTEQG</sequence>
<evidence type="ECO:0000313" key="3">
    <source>
        <dbReference type="EMBL" id="KRT58742.1"/>
    </source>
</evidence>
<evidence type="ECO:0000259" key="1">
    <source>
        <dbReference type="Pfam" id="PF13883"/>
    </source>
</evidence>
<comment type="caution">
    <text evidence="2">The sequence shown here is derived from an EMBL/GenBank/DDBJ whole genome shotgun (WGS) entry which is preliminary data.</text>
</comment>
<dbReference type="Proteomes" id="UP000051276">
    <property type="component" value="Unassembled WGS sequence"/>
</dbReference>
<dbReference type="SUPFAM" id="SSF50475">
    <property type="entry name" value="FMN-binding split barrel"/>
    <property type="match status" value="1"/>
</dbReference>
<dbReference type="Gene3D" id="2.30.110.10">
    <property type="entry name" value="Electron Transport, Fmn-binding Protein, Chain A"/>
    <property type="match status" value="1"/>
</dbReference>
<evidence type="ECO:0000313" key="2">
    <source>
        <dbReference type="EMBL" id="KRT55071.1"/>
    </source>
</evidence>
<gene>
    <name evidence="2" type="ORF">Ga0074115_11343</name>
    <name evidence="3" type="ORF">Ga0076813_14165</name>
</gene>
<feature type="domain" description="CREG-like beta-barrel" evidence="1">
    <location>
        <begin position="21"/>
        <end position="156"/>
    </location>
</feature>
<dbReference type="RefSeq" id="WP_057955835.1">
    <property type="nucleotide sequence ID" value="NZ_KQ556894.1"/>
</dbReference>
<dbReference type="GO" id="GO:0005737">
    <property type="term" value="C:cytoplasm"/>
    <property type="evidence" value="ECO:0007669"/>
    <property type="project" value="UniProtKB-ARBA"/>
</dbReference>
<dbReference type="PANTHER" id="PTHR13343">
    <property type="entry name" value="CREG1 PROTEIN"/>
    <property type="match status" value="1"/>
</dbReference>
<dbReference type="EMBL" id="LMXI01000278">
    <property type="protein sequence ID" value="KRT58742.1"/>
    <property type="molecule type" value="Genomic_DNA"/>
</dbReference>
<dbReference type="Proteomes" id="UP000051634">
    <property type="component" value="Unassembled WGS sequence"/>
</dbReference>
<protein>
    <submittedName>
        <fullName evidence="2">Pyridoxamine 5'-phosphate oxidase</fullName>
    </submittedName>
</protein>
<organism evidence="2 5">
    <name type="scientific">endosymbiont of Ridgeia piscesae</name>
    <dbReference type="NCBI Taxonomy" id="54398"/>
    <lineage>
        <taxon>Bacteria</taxon>
        <taxon>Pseudomonadati</taxon>
        <taxon>Pseudomonadota</taxon>
        <taxon>Gammaproteobacteria</taxon>
        <taxon>sulfur-oxidizing symbionts</taxon>
    </lineage>
</organism>
<keyword evidence="5" id="KW-1185">Reference proteome</keyword>
<reference evidence="4 5" key="1">
    <citation type="submission" date="2015-11" db="EMBL/GenBank/DDBJ databases">
        <title>The genome of Candidatus Endoriftia persephone in Ridgeia piscesae and population structure of the North Eastern Pacific vestimentiferan symbionts.</title>
        <authorList>
            <person name="Perez M."/>
            <person name="Juniper K.S."/>
        </authorList>
    </citation>
    <scope>NUCLEOTIDE SEQUENCE [LARGE SCALE GENOMIC DNA]</scope>
    <source>
        <strain evidence="3">Ind10</strain>
        <strain evidence="2">Ind11</strain>
    </source>
</reference>
<name>A0A0T5YX25_9GAMM</name>
<dbReference type="STRING" id="54398.Ga0074115_11343"/>
<evidence type="ECO:0000313" key="5">
    <source>
        <dbReference type="Proteomes" id="UP000051634"/>
    </source>
</evidence>